<dbReference type="PANTHER" id="PTHR43450:SF1">
    <property type="entry name" value="ASPARTATE--TRNA LIGASE, CYTOPLASMIC"/>
    <property type="match status" value="1"/>
</dbReference>
<dbReference type="GO" id="GO:0017101">
    <property type="term" value="C:aminoacyl-tRNA synthetase multienzyme complex"/>
    <property type="evidence" value="ECO:0007669"/>
    <property type="project" value="TreeGrafter"/>
</dbReference>
<feature type="compositionally biased region" description="Basic and acidic residues" evidence="12">
    <location>
        <begin position="16"/>
        <end position="30"/>
    </location>
</feature>
<keyword evidence="5" id="KW-0436">Ligase</keyword>
<feature type="domain" description="Aminoacyl-transfer RNA synthetases class-II family profile" evidence="13">
    <location>
        <begin position="237"/>
        <end position="534"/>
    </location>
</feature>
<dbReference type="PRINTS" id="PR01042">
    <property type="entry name" value="TRNASYNTHASP"/>
</dbReference>
<keyword evidence="9" id="KW-0030">Aminoacyl-tRNA synthetase</keyword>
<dbReference type="GO" id="GO:0004815">
    <property type="term" value="F:aspartate-tRNA ligase activity"/>
    <property type="evidence" value="ECO:0007669"/>
    <property type="project" value="UniProtKB-EC"/>
</dbReference>
<evidence type="ECO:0000256" key="2">
    <source>
        <dbReference type="ARBA" id="ARBA00005312"/>
    </source>
</evidence>
<keyword evidence="7" id="KW-0067">ATP-binding</keyword>
<comment type="similarity">
    <text evidence="2">Belongs to the class-II aminoacyl-tRNA synthetase family. Type 2 subfamily.</text>
</comment>
<evidence type="ECO:0000256" key="5">
    <source>
        <dbReference type="ARBA" id="ARBA00022598"/>
    </source>
</evidence>
<dbReference type="CDD" id="cd00776">
    <property type="entry name" value="AsxRS_core"/>
    <property type="match status" value="1"/>
</dbReference>
<keyword evidence="4" id="KW-0963">Cytoplasm</keyword>
<evidence type="ECO:0000256" key="9">
    <source>
        <dbReference type="ARBA" id="ARBA00023146"/>
    </source>
</evidence>
<comment type="catalytic activity">
    <reaction evidence="11">
        <text>tRNA(Asp) + L-aspartate + ATP = L-aspartyl-tRNA(Asp) + AMP + diphosphate</text>
        <dbReference type="Rhea" id="RHEA:19649"/>
        <dbReference type="Rhea" id="RHEA-COMP:9660"/>
        <dbReference type="Rhea" id="RHEA-COMP:9678"/>
        <dbReference type="ChEBI" id="CHEBI:29991"/>
        <dbReference type="ChEBI" id="CHEBI:30616"/>
        <dbReference type="ChEBI" id="CHEBI:33019"/>
        <dbReference type="ChEBI" id="CHEBI:78442"/>
        <dbReference type="ChEBI" id="CHEBI:78516"/>
        <dbReference type="ChEBI" id="CHEBI:456215"/>
        <dbReference type="EC" id="6.1.1.12"/>
    </reaction>
</comment>
<accession>A0A9Q1MLZ9</accession>
<dbReference type="SUPFAM" id="SSF50249">
    <property type="entry name" value="Nucleic acid-binding proteins"/>
    <property type="match status" value="1"/>
</dbReference>
<evidence type="ECO:0000256" key="7">
    <source>
        <dbReference type="ARBA" id="ARBA00022840"/>
    </source>
</evidence>
<feature type="region of interest" description="Disordered" evidence="12">
    <location>
        <begin position="1"/>
        <end position="32"/>
    </location>
</feature>
<evidence type="ECO:0000256" key="3">
    <source>
        <dbReference type="ARBA" id="ARBA00012841"/>
    </source>
</evidence>
<sequence>MASEESEITPMNESQEEGKKLSKKEAAKLERQRRRQEAAAVAAISAVSVVEEGPDPLSGNYGDVVLKDLQSKAVSGRKWTEVGSLSPEMREQVVLIRGRVQTIRPVGKKIAFVVVRERGFTVQCVLTVKHELVSAQMVKFATSLSKESILDVEGVVTVPEKPITGATQQQVEIQISKLYCVNKAVPTLPINIEDASRSEVEIEQALEKGEQLVRVNQDTRLNYRILDIRTPANQGIFRIQCQVENIFRQFLLSEGFIGIHTPKLIGGSSEGGSAVFKLDYKGQPACLAQSPQLHKQMAICGDFGRVFEIGPVFRAEDSFTHRHLCEFTGLDVEMEIKEHYSEVMDIVDRLFVAMFDSLNEKCKKELDAIGRQYPFEPLKYLRKTLRLTFQEGVQMLKEAGIEVDPFGDLNTESERKLGQLVAEKYGTEFYILHKYPLAVRPFYTMPCYDNPAYSNSFDVFIRGEEIISGAQRVHVPEFLAKRAEECGIVVKTISTYIDSFRYGAPPHGGFGVGLERAVMLFCALNNIRKTSLFPRDPQRIAP</sequence>
<reference evidence="15" key="1">
    <citation type="journal article" date="2023" name="Proc. Natl. Acad. Sci. U.S.A.">
        <title>Genomic and structural basis for evolution of tropane alkaloid biosynthesis.</title>
        <authorList>
            <person name="Wanga Y.-J."/>
            <person name="Taina T."/>
            <person name="Yua J.-Y."/>
            <person name="Lia J."/>
            <person name="Xua B."/>
            <person name="Chenc J."/>
            <person name="D'Auriad J.C."/>
            <person name="Huanga J.-P."/>
            <person name="Huanga S.-X."/>
        </authorList>
    </citation>
    <scope>NUCLEOTIDE SEQUENCE [LARGE SCALE GENOMIC DNA]</scope>
    <source>
        <strain evidence="15">cv. KIB-2019</strain>
    </source>
</reference>
<keyword evidence="6" id="KW-0547">Nucleotide-binding</keyword>
<proteinExistence type="inferred from homology"/>
<dbReference type="SUPFAM" id="SSF55681">
    <property type="entry name" value="Class II aaRS and biotin synthetases"/>
    <property type="match status" value="1"/>
</dbReference>
<dbReference type="OrthoDB" id="372395at2759"/>
<dbReference type="GO" id="GO:0006422">
    <property type="term" value="P:aspartyl-tRNA aminoacylation"/>
    <property type="evidence" value="ECO:0007669"/>
    <property type="project" value="InterPro"/>
</dbReference>
<dbReference type="InterPro" id="IPR012340">
    <property type="entry name" value="NA-bd_OB-fold"/>
</dbReference>
<evidence type="ECO:0000256" key="6">
    <source>
        <dbReference type="ARBA" id="ARBA00022741"/>
    </source>
</evidence>
<dbReference type="InterPro" id="IPR045864">
    <property type="entry name" value="aa-tRNA-synth_II/BPL/LPL"/>
</dbReference>
<dbReference type="InterPro" id="IPR006195">
    <property type="entry name" value="aa-tRNA-synth_II"/>
</dbReference>
<dbReference type="FunFam" id="2.40.50.140:FF:000132">
    <property type="entry name" value="Aspartyl-tRNA synthetase, cytoplasmic"/>
    <property type="match status" value="1"/>
</dbReference>
<evidence type="ECO:0000256" key="12">
    <source>
        <dbReference type="SAM" id="MobiDB-lite"/>
    </source>
</evidence>
<dbReference type="GO" id="GO:0003723">
    <property type="term" value="F:RNA binding"/>
    <property type="evidence" value="ECO:0007669"/>
    <property type="project" value="TreeGrafter"/>
</dbReference>
<dbReference type="EMBL" id="JAJAGQ010000005">
    <property type="protein sequence ID" value="KAJ8563161.1"/>
    <property type="molecule type" value="Genomic_DNA"/>
</dbReference>
<dbReference type="InterPro" id="IPR004523">
    <property type="entry name" value="Asp-tRNA_synthase_2"/>
</dbReference>
<dbReference type="EC" id="6.1.1.12" evidence="3"/>
<dbReference type="GO" id="GO:0005829">
    <property type="term" value="C:cytosol"/>
    <property type="evidence" value="ECO:0007669"/>
    <property type="project" value="TreeGrafter"/>
</dbReference>
<dbReference type="GO" id="GO:0005524">
    <property type="term" value="F:ATP binding"/>
    <property type="evidence" value="ECO:0007669"/>
    <property type="project" value="UniProtKB-KW"/>
</dbReference>
<dbReference type="FunFam" id="3.30.930.10:FF:000013">
    <property type="entry name" value="Aspartate--tRNA ligase, cytoplasmic"/>
    <property type="match status" value="1"/>
</dbReference>
<dbReference type="PROSITE" id="PS50862">
    <property type="entry name" value="AA_TRNA_LIGASE_II"/>
    <property type="match status" value="1"/>
</dbReference>
<dbReference type="NCBIfam" id="NF003483">
    <property type="entry name" value="PRK05159.1"/>
    <property type="match status" value="1"/>
</dbReference>
<dbReference type="Pfam" id="PF00152">
    <property type="entry name" value="tRNA-synt_2"/>
    <property type="match status" value="1"/>
</dbReference>
<dbReference type="NCBIfam" id="TIGR00458">
    <property type="entry name" value="aspS_nondisc"/>
    <property type="match status" value="1"/>
</dbReference>
<dbReference type="InterPro" id="IPR002312">
    <property type="entry name" value="Asp/Asn-tRNA-synth_IIb"/>
</dbReference>
<evidence type="ECO:0000256" key="4">
    <source>
        <dbReference type="ARBA" id="ARBA00022490"/>
    </source>
</evidence>
<evidence type="ECO:0000259" key="13">
    <source>
        <dbReference type="PROSITE" id="PS50862"/>
    </source>
</evidence>
<dbReference type="InterPro" id="IPR004364">
    <property type="entry name" value="Aa-tRNA-synt_II"/>
</dbReference>
<evidence type="ECO:0000256" key="10">
    <source>
        <dbReference type="ARBA" id="ARBA00033155"/>
    </source>
</evidence>
<name>A0A9Q1MLZ9_9SOLA</name>
<dbReference type="Proteomes" id="UP001152561">
    <property type="component" value="Unassembled WGS sequence"/>
</dbReference>
<gene>
    <name evidence="14" type="ORF">K7X08_031613</name>
</gene>
<keyword evidence="15" id="KW-1185">Reference proteome</keyword>
<evidence type="ECO:0000256" key="1">
    <source>
        <dbReference type="ARBA" id="ARBA00004496"/>
    </source>
</evidence>
<comment type="caution">
    <text evidence="14">The sequence shown here is derived from an EMBL/GenBank/DDBJ whole genome shotgun (WGS) entry which is preliminary data.</text>
</comment>
<protein>
    <recommendedName>
        <fullName evidence="3">aspartate--tRNA ligase</fullName>
        <ecNumber evidence="3">6.1.1.12</ecNumber>
    </recommendedName>
    <alternativeName>
        <fullName evidence="10">Aspartyl-tRNA synthetase</fullName>
    </alternativeName>
</protein>
<evidence type="ECO:0000313" key="15">
    <source>
        <dbReference type="Proteomes" id="UP001152561"/>
    </source>
</evidence>
<dbReference type="InterPro" id="IPR004365">
    <property type="entry name" value="NA-bd_OB_tRNA"/>
</dbReference>
<dbReference type="Pfam" id="PF01336">
    <property type="entry name" value="tRNA_anti-codon"/>
    <property type="match status" value="1"/>
</dbReference>
<evidence type="ECO:0000256" key="11">
    <source>
        <dbReference type="ARBA" id="ARBA00047904"/>
    </source>
</evidence>
<dbReference type="PANTHER" id="PTHR43450">
    <property type="entry name" value="ASPARTYL-TRNA SYNTHETASE"/>
    <property type="match status" value="1"/>
</dbReference>
<dbReference type="HAMAP" id="MF_02075">
    <property type="entry name" value="Asp_tRNA_synth_type2"/>
    <property type="match status" value="1"/>
</dbReference>
<keyword evidence="8" id="KW-0648">Protein biosynthesis</keyword>
<dbReference type="Gene3D" id="3.30.930.10">
    <property type="entry name" value="Bira Bifunctional Protein, Domain 2"/>
    <property type="match status" value="1"/>
</dbReference>
<evidence type="ECO:0000256" key="8">
    <source>
        <dbReference type="ARBA" id="ARBA00022917"/>
    </source>
</evidence>
<comment type="subcellular location">
    <subcellularLocation>
        <location evidence="1">Cytoplasm</location>
    </subcellularLocation>
</comment>
<dbReference type="Gene3D" id="2.40.50.140">
    <property type="entry name" value="Nucleic acid-binding proteins"/>
    <property type="match status" value="1"/>
</dbReference>
<organism evidence="14 15">
    <name type="scientific">Anisodus acutangulus</name>
    <dbReference type="NCBI Taxonomy" id="402998"/>
    <lineage>
        <taxon>Eukaryota</taxon>
        <taxon>Viridiplantae</taxon>
        <taxon>Streptophyta</taxon>
        <taxon>Embryophyta</taxon>
        <taxon>Tracheophyta</taxon>
        <taxon>Spermatophyta</taxon>
        <taxon>Magnoliopsida</taxon>
        <taxon>eudicotyledons</taxon>
        <taxon>Gunneridae</taxon>
        <taxon>Pentapetalae</taxon>
        <taxon>asterids</taxon>
        <taxon>lamiids</taxon>
        <taxon>Solanales</taxon>
        <taxon>Solanaceae</taxon>
        <taxon>Solanoideae</taxon>
        <taxon>Hyoscyameae</taxon>
        <taxon>Anisodus</taxon>
    </lineage>
</organism>
<dbReference type="CDD" id="cd04320">
    <property type="entry name" value="AspRS_cyto_N"/>
    <property type="match status" value="1"/>
</dbReference>
<evidence type="ECO:0000313" key="14">
    <source>
        <dbReference type="EMBL" id="KAJ8563161.1"/>
    </source>
</evidence>
<dbReference type="AlphaFoldDB" id="A0A9Q1MLZ9"/>